<dbReference type="PANTHER" id="PTHR34106:SF5">
    <property type="entry name" value="GLYCOSIDASE"/>
    <property type="match status" value="1"/>
</dbReference>
<gene>
    <name evidence="4" type="ORF">SEMRO_579_G169940.2</name>
</gene>
<dbReference type="InterPro" id="IPR007184">
    <property type="entry name" value="Mannoside_phosphorylase"/>
</dbReference>
<dbReference type="Pfam" id="PF04041">
    <property type="entry name" value="Glyco_hydro_130"/>
    <property type="match status" value="1"/>
</dbReference>
<evidence type="ECO:0000313" key="4">
    <source>
        <dbReference type="EMBL" id="CAB9513223.1"/>
    </source>
</evidence>
<evidence type="ECO:0000256" key="1">
    <source>
        <dbReference type="ARBA" id="ARBA00022676"/>
    </source>
</evidence>
<dbReference type="GO" id="GO:0016757">
    <property type="term" value="F:glycosyltransferase activity"/>
    <property type="evidence" value="ECO:0007669"/>
    <property type="project" value="UniProtKB-KW"/>
</dbReference>
<keyword evidence="1" id="KW-0328">Glycosyltransferase</keyword>
<accession>A0A9N8HJX6</accession>
<dbReference type="SUPFAM" id="SSF75005">
    <property type="entry name" value="Arabinanase/levansucrase/invertase"/>
    <property type="match status" value="1"/>
</dbReference>
<dbReference type="OrthoDB" id="21615at2759"/>
<dbReference type="EMBL" id="CAICTM010000578">
    <property type="protein sequence ID" value="CAB9513223.1"/>
    <property type="molecule type" value="Genomic_DNA"/>
</dbReference>
<dbReference type="AlphaFoldDB" id="A0A9N8HJX6"/>
<keyword evidence="2" id="KW-0808">Transferase</keyword>
<evidence type="ECO:0000256" key="2">
    <source>
        <dbReference type="ARBA" id="ARBA00022679"/>
    </source>
</evidence>
<evidence type="ECO:0000313" key="5">
    <source>
        <dbReference type="Proteomes" id="UP001153069"/>
    </source>
</evidence>
<dbReference type="Proteomes" id="UP001153069">
    <property type="component" value="Unassembled WGS sequence"/>
</dbReference>
<feature type="chain" id="PRO_5040109363" evidence="3">
    <location>
        <begin position="30"/>
        <end position="432"/>
    </location>
</feature>
<evidence type="ECO:0000256" key="3">
    <source>
        <dbReference type="SAM" id="SignalP"/>
    </source>
</evidence>
<dbReference type="InterPro" id="IPR023296">
    <property type="entry name" value="Glyco_hydro_beta-prop_sf"/>
</dbReference>
<protein>
    <submittedName>
        <fullName evidence="4">Uncharacterized protein</fullName>
    </submittedName>
</protein>
<sequence length="432" mass="47961">MVRLSSAALSIHAIVLVLFLLHLHVGVAAFPLSKDSSSYVLQTDEDLNLNQNNQNCTDHPPRQHLYDVVVTELDAVGNHNASLISRINGSSDFEFNFNPAWFPVQQQQHDSHDTVDGLIVRLVDSQKHPEWVNAGALAVVPVNLNNKPMAVRNKVTESMVTWAGAEQQPTPTQPWGAADPRITYRPKTQQYYLTWDNCTKNCWPHRVTYLSTTDNPLDPQGWTFHGPVFPFAYTSGAALLFRDDTDKTHNDNNTHPTHLAFICNSNTADTIYIAESKNDGLNWTIPKDPSRRILMKGRPGCWDAKGVAAGPQPERIPTTGDYLLIYNIDTGWPYHPNPLGRCAIGWAILDGKDPTKIVARAIKPLLIASRPWETCPNHHRGDSDCQVPMVVFASGLKPIGNNQYLVIYGAGDAVVGVSKIQVVTRNREGTNQ</sequence>
<keyword evidence="5" id="KW-1185">Reference proteome</keyword>
<proteinExistence type="predicted"/>
<reference evidence="4" key="1">
    <citation type="submission" date="2020-06" db="EMBL/GenBank/DDBJ databases">
        <authorList>
            <consortium name="Plant Systems Biology data submission"/>
        </authorList>
    </citation>
    <scope>NUCLEOTIDE SEQUENCE</scope>
    <source>
        <strain evidence="4">D6</strain>
    </source>
</reference>
<organism evidence="4 5">
    <name type="scientific">Seminavis robusta</name>
    <dbReference type="NCBI Taxonomy" id="568900"/>
    <lineage>
        <taxon>Eukaryota</taxon>
        <taxon>Sar</taxon>
        <taxon>Stramenopiles</taxon>
        <taxon>Ochrophyta</taxon>
        <taxon>Bacillariophyta</taxon>
        <taxon>Bacillariophyceae</taxon>
        <taxon>Bacillariophycidae</taxon>
        <taxon>Naviculales</taxon>
        <taxon>Naviculaceae</taxon>
        <taxon>Seminavis</taxon>
    </lineage>
</organism>
<dbReference type="PANTHER" id="PTHR34106">
    <property type="entry name" value="GLYCOSIDASE"/>
    <property type="match status" value="1"/>
</dbReference>
<keyword evidence="3" id="KW-0732">Signal</keyword>
<feature type="signal peptide" evidence="3">
    <location>
        <begin position="1"/>
        <end position="29"/>
    </location>
</feature>
<comment type="caution">
    <text evidence="4">The sequence shown here is derived from an EMBL/GenBank/DDBJ whole genome shotgun (WGS) entry which is preliminary data.</text>
</comment>
<dbReference type="Gene3D" id="2.115.10.20">
    <property type="entry name" value="Glycosyl hydrolase domain, family 43"/>
    <property type="match status" value="1"/>
</dbReference>
<name>A0A9N8HJX6_9STRA</name>